<dbReference type="EMBL" id="BKCM01000012">
    <property type="protein sequence ID" value="GER01723.1"/>
    <property type="molecule type" value="Genomic_DNA"/>
</dbReference>
<evidence type="ECO:0000259" key="2">
    <source>
        <dbReference type="Pfam" id="PF16078"/>
    </source>
</evidence>
<reference evidence="3 4" key="1">
    <citation type="submission" date="2019-09" db="EMBL/GenBank/DDBJ databases">
        <title>NBRP : Genome information of microbial organism related human and environment.</title>
        <authorList>
            <person name="Hattori M."/>
            <person name="Oshima K."/>
            <person name="Inaba H."/>
            <person name="Suda W."/>
            <person name="Sakamoto M."/>
            <person name="Iino T."/>
            <person name="Kitahara M."/>
            <person name="Oshida Y."/>
            <person name="Iida T."/>
            <person name="Kudo T."/>
            <person name="Itoh T."/>
            <person name="Ohkuma M."/>
        </authorList>
    </citation>
    <scope>NUCLEOTIDE SEQUENCE [LARGE SCALE GENOMIC DNA]</scope>
    <source>
        <strain evidence="3 4">Mie-1</strain>
    </source>
</reference>
<feature type="domain" description="2-oxoglutarate dehydrogenase E1 component N-terminal" evidence="2">
    <location>
        <begin position="11"/>
        <end position="48"/>
    </location>
</feature>
<name>A0A5A7N0D8_9PROT</name>
<sequence length="69" mass="7638">MGRDIELPDMLSGASSAFVESLYDRYTADPQSVDESWRGYFDRLEKGASEAARSPLGRARIGPIMVPMI</sequence>
<keyword evidence="1" id="KW-0324">Glycolysis</keyword>
<proteinExistence type="predicted"/>
<keyword evidence="4" id="KW-1185">Reference proteome</keyword>
<evidence type="ECO:0000313" key="3">
    <source>
        <dbReference type="EMBL" id="GER01723.1"/>
    </source>
</evidence>
<comment type="caution">
    <text evidence="3">The sequence shown here is derived from an EMBL/GenBank/DDBJ whole genome shotgun (WGS) entry which is preliminary data.</text>
</comment>
<organism evidence="3 4">
    <name type="scientific">Iodidimonas gelatinilytica</name>
    <dbReference type="NCBI Taxonomy" id="1236966"/>
    <lineage>
        <taxon>Bacteria</taxon>
        <taxon>Pseudomonadati</taxon>
        <taxon>Pseudomonadota</taxon>
        <taxon>Alphaproteobacteria</taxon>
        <taxon>Iodidimonadales</taxon>
        <taxon>Iodidimonadaceae</taxon>
        <taxon>Iodidimonas</taxon>
    </lineage>
</organism>
<gene>
    <name evidence="3" type="ORF">JCM17845_23460</name>
</gene>
<dbReference type="Proteomes" id="UP000325187">
    <property type="component" value="Unassembled WGS sequence"/>
</dbReference>
<accession>A0A5A7N0D8</accession>
<dbReference type="AlphaFoldDB" id="A0A5A7N0D8"/>
<evidence type="ECO:0000256" key="1">
    <source>
        <dbReference type="ARBA" id="ARBA00023152"/>
    </source>
</evidence>
<evidence type="ECO:0000313" key="4">
    <source>
        <dbReference type="Proteomes" id="UP000325187"/>
    </source>
</evidence>
<protein>
    <recommendedName>
        <fullName evidence="2">2-oxoglutarate dehydrogenase E1 component N-terminal domain-containing protein</fullName>
    </recommendedName>
</protein>
<dbReference type="GO" id="GO:0006096">
    <property type="term" value="P:glycolytic process"/>
    <property type="evidence" value="ECO:0007669"/>
    <property type="project" value="UniProtKB-KW"/>
</dbReference>
<dbReference type="InterPro" id="IPR032106">
    <property type="entry name" value="2-oxogl_dehyd_N"/>
</dbReference>
<dbReference type="Pfam" id="PF16078">
    <property type="entry name" value="2-oxogl_dehyd_N"/>
    <property type="match status" value="1"/>
</dbReference>